<organism evidence="1 2">
    <name type="scientific">Bugula neritina</name>
    <name type="common">Brown bryozoan</name>
    <name type="synonym">Sertularia neritina</name>
    <dbReference type="NCBI Taxonomy" id="10212"/>
    <lineage>
        <taxon>Eukaryota</taxon>
        <taxon>Metazoa</taxon>
        <taxon>Spiralia</taxon>
        <taxon>Lophotrochozoa</taxon>
        <taxon>Bryozoa</taxon>
        <taxon>Gymnolaemata</taxon>
        <taxon>Cheilostomatida</taxon>
        <taxon>Flustrina</taxon>
        <taxon>Buguloidea</taxon>
        <taxon>Bugulidae</taxon>
        <taxon>Bugula</taxon>
    </lineage>
</organism>
<proteinExistence type="predicted"/>
<reference evidence="1" key="1">
    <citation type="submission" date="2020-06" db="EMBL/GenBank/DDBJ databases">
        <title>Draft genome of Bugula neritina, a colonial animal packing powerful symbionts and potential medicines.</title>
        <authorList>
            <person name="Rayko M."/>
        </authorList>
    </citation>
    <scope>NUCLEOTIDE SEQUENCE [LARGE SCALE GENOMIC DNA]</scope>
    <source>
        <strain evidence="1">Kwan_BN1</strain>
    </source>
</reference>
<evidence type="ECO:0000313" key="2">
    <source>
        <dbReference type="Proteomes" id="UP000593567"/>
    </source>
</evidence>
<gene>
    <name evidence="1" type="ORF">EB796_014805</name>
</gene>
<dbReference type="AlphaFoldDB" id="A0A7J7JNA1"/>
<accession>A0A7J7JNA1</accession>
<comment type="caution">
    <text evidence="1">The sequence shown here is derived from an EMBL/GenBank/DDBJ whole genome shotgun (WGS) entry which is preliminary data.</text>
</comment>
<dbReference type="EMBL" id="VXIV02002188">
    <property type="protein sequence ID" value="KAF6026888.1"/>
    <property type="molecule type" value="Genomic_DNA"/>
</dbReference>
<protein>
    <submittedName>
        <fullName evidence="1">Uncharacterized protein</fullName>
    </submittedName>
</protein>
<sequence>MLSCNAVQYVGACLWCCHSSPQQLLFYAASSKFSSRLSRHICNLPANPTNTSTITLPAFCCYLFHLCADKFGVVLPQARKLEINLCSAQLF</sequence>
<dbReference type="Proteomes" id="UP000593567">
    <property type="component" value="Unassembled WGS sequence"/>
</dbReference>
<keyword evidence="2" id="KW-1185">Reference proteome</keyword>
<evidence type="ECO:0000313" key="1">
    <source>
        <dbReference type="EMBL" id="KAF6026888.1"/>
    </source>
</evidence>
<name>A0A7J7JNA1_BUGNE</name>